<protein>
    <recommendedName>
        <fullName evidence="9">Indole-diterpene biosynthesis protein PaxU</fullName>
    </recommendedName>
</protein>
<dbReference type="PANTHER" id="PTHR12265">
    <property type="entry name" value="TRANSMEMBRANE PROTEIN 53"/>
    <property type="match status" value="1"/>
</dbReference>
<sequence>MATSEDPPLAFMTRLSNAIHLYDANAADVDAALQPRLIILLGWMDARDTHLAKYILEYRTRYPQSSILLIRSRVAIMVSAALARAEVEPALPVIARMLSKGDKAELLVHAFSNGGSCLLSNLNAALPEGLPLHVTIFDSSPSMQYNRAKTVSAVMAGIPRGMMYYVSLPVVNVVSYAWAFQVYVLGVADTLSDLAASHNDREKVHESRRVYIYSDADQLIDKEDVELHALQAQQKGFNVIEEVFVGSPHVAHSRSDPKRYWRIVEDAWRG</sequence>
<gene>
    <name evidence="7" type="ORF">AMS68_008069</name>
</gene>
<keyword evidence="4" id="KW-0472">Membrane</keyword>
<dbReference type="OrthoDB" id="77878at2759"/>
<name>A0A6H0Y670_9PEZI</name>
<evidence type="ECO:0000256" key="4">
    <source>
        <dbReference type="ARBA" id="ARBA00023136"/>
    </source>
</evidence>
<keyword evidence="5" id="KW-0539">Nucleus</keyword>
<dbReference type="InterPro" id="IPR008547">
    <property type="entry name" value="DUF829_TMEM53"/>
</dbReference>
<reference evidence="7 8" key="1">
    <citation type="journal article" date="2016" name="Sci. Rep.">
        <title>Peltaster fructicola genome reveals evolution from an invasive phytopathogen to an ectophytic parasite.</title>
        <authorList>
            <person name="Xu C."/>
            <person name="Chen H."/>
            <person name="Gleason M.L."/>
            <person name="Xu J.R."/>
            <person name="Liu H."/>
            <person name="Zhang R."/>
            <person name="Sun G."/>
        </authorList>
    </citation>
    <scope>NUCLEOTIDE SEQUENCE [LARGE SCALE GENOMIC DNA]</scope>
    <source>
        <strain evidence="7 8">LNHT1506</strain>
    </source>
</reference>
<dbReference type="AlphaFoldDB" id="A0A6H0Y670"/>
<keyword evidence="2" id="KW-0812">Transmembrane</keyword>
<evidence type="ECO:0000256" key="6">
    <source>
        <dbReference type="ARBA" id="ARBA00037847"/>
    </source>
</evidence>
<keyword evidence="8" id="KW-1185">Reference proteome</keyword>
<evidence type="ECO:0000256" key="3">
    <source>
        <dbReference type="ARBA" id="ARBA00022989"/>
    </source>
</evidence>
<keyword evidence="3" id="KW-1133">Transmembrane helix</keyword>
<proteinExistence type="predicted"/>
<dbReference type="GO" id="GO:0031965">
    <property type="term" value="C:nuclear membrane"/>
    <property type="evidence" value="ECO:0007669"/>
    <property type="project" value="UniProtKB-SubCell"/>
</dbReference>
<dbReference type="Pfam" id="PF05705">
    <property type="entry name" value="DUF829"/>
    <property type="match status" value="1"/>
</dbReference>
<evidence type="ECO:0000313" key="7">
    <source>
        <dbReference type="EMBL" id="QIX02552.1"/>
    </source>
</evidence>
<evidence type="ECO:0000256" key="5">
    <source>
        <dbReference type="ARBA" id="ARBA00023242"/>
    </source>
</evidence>
<dbReference type="Proteomes" id="UP000503462">
    <property type="component" value="Chromosome 5"/>
</dbReference>
<dbReference type="PANTHER" id="PTHR12265:SF30">
    <property type="entry name" value="TRANSMEMBRANE PROTEIN 53"/>
    <property type="match status" value="1"/>
</dbReference>
<comment type="subcellular location">
    <subcellularLocation>
        <location evidence="6">Endomembrane system</location>
        <topology evidence="6">Single-pass membrane protein</topology>
    </subcellularLocation>
    <subcellularLocation>
        <location evidence="1">Nucleus membrane</location>
    </subcellularLocation>
</comment>
<evidence type="ECO:0000256" key="1">
    <source>
        <dbReference type="ARBA" id="ARBA00004126"/>
    </source>
</evidence>
<evidence type="ECO:0000313" key="8">
    <source>
        <dbReference type="Proteomes" id="UP000503462"/>
    </source>
</evidence>
<accession>A0A6H0Y670</accession>
<organism evidence="7 8">
    <name type="scientific">Peltaster fructicola</name>
    <dbReference type="NCBI Taxonomy" id="286661"/>
    <lineage>
        <taxon>Eukaryota</taxon>
        <taxon>Fungi</taxon>
        <taxon>Dikarya</taxon>
        <taxon>Ascomycota</taxon>
        <taxon>Pezizomycotina</taxon>
        <taxon>Dothideomycetes</taxon>
        <taxon>Dothideomycetes incertae sedis</taxon>
        <taxon>Peltaster</taxon>
    </lineage>
</organism>
<dbReference type="EMBL" id="CP051143">
    <property type="protein sequence ID" value="QIX02552.1"/>
    <property type="molecule type" value="Genomic_DNA"/>
</dbReference>
<evidence type="ECO:0008006" key="9">
    <source>
        <dbReference type="Google" id="ProtNLM"/>
    </source>
</evidence>
<evidence type="ECO:0000256" key="2">
    <source>
        <dbReference type="ARBA" id="ARBA00022692"/>
    </source>
</evidence>